<gene>
    <name evidence="7" type="ORF">SAMN02746066_02458</name>
</gene>
<evidence type="ECO:0000256" key="1">
    <source>
        <dbReference type="ARBA" id="ARBA00005854"/>
    </source>
</evidence>
<comment type="similarity">
    <text evidence="1 4">Belongs to the D-isomer specific 2-hydroxyacid dehydrogenase family.</text>
</comment>
<dbReference type="PANTHER" id="PTHR43026">
    <property type="entry name" value="2-HYDROXYACID DEHYDROGENASE HOMOLOG 1-RELATED"/>
    <property type="match status" value="1"/>
</dbReference>
<reference evidence="7 8" key="1">
    <citation type="submission" date="2016-11" db="EMBL/GenBank/DDBJ databases">
        <authorList>
            <person name="Jaros S."/>
            <person name="Januszkiewicz K."/>
            <person name="Wedrychowicz H."/>
        </authorList>
    </citation>
    <scope>NUCLEOTIDE SEQUENCE [LARGE SCALE GENOMIC DNA]</scope>
    <source>
        <strain evidence="7 8">DSM 15930</strain>
    </source>
</reference>
<dbReference type="InterPro" id="IPR029752">
    <property type="entry name" value="D-isomer_DH_CS1"/>
</dbReference>
<evidence type="ECO:0000256" key="2">
    <source>
        <dbReference type="ARBA" id="ARBA00023002"/>
    </source>
</evidence>
<dbReference type="Proteomes" id="UP000184038">
    <property type="component" value="Unassembled WGS sequence"/>
</dbReference>
<evidence type="ECO:0000256" key="4">
    <source>
        <dbReference type="RuleBase" id="RU003719"/>
    </source>
</evidence>
<evidence type="ECO:0000259" key="5">
    <source>
        <dbReference type="Pfam" id="PF00389"/>
    </source>
</evidence>
<dbReference type="GO" id="GO:0051287">
    <property type="term" value="F:NAD binding"/>
    <property type="evidence" value="ECO:0007669"/>
    <property type="project" value="InterPro"/>
</dbReference>
<keyword evidence="8" id="KW-1185">Reference proteome</keyword>
<feature type="domain" description="D-isomer specific 2-hydroxyacid dehydrogenase catalytic" evidence="5">
    <location>
        <begin position="4"/>
        <end position="323"/>
    </location>
</feature>
<dbReference type="InterPro" id="IPR029753">
    <property type="entry name" value="D-isomer_DH_CS"/>
</dbReference>
<dbReference type="InterPro" id="IPR036291">
    <property type="entry name" value="NAD(P)-bd_dom_sf"/>
</dbReference>
<evidence type="ECO:0000259" key="6">
    <source>
        <dbReference type="Pfam" id="PF02826"/>
    </source>
</evidence>
<dbReference type="Pfam" id="PF02826">
    <property type="entry name" value="2-Hacid_dh_C"/>
    <property type="match status" value="1"/>
</dbReference>
<proteinExistence type="inferred from homology"/>
<sequence>MNKIAVFDTKPYDKEWLEKLGTNYKFKFIESKLNNETVGLAKGCQGVCAFVNDEICKETIDQLYDLGINIIAMRCAGYSNVDFKSAFGKVHVVRVPVYSPHAVAEHAMALLLAVNRKIHKAYNRTRDFNFSLSGLTGMDLYGKTIGIIGTGKIGQTFIQICLGFGMRVLAYDLYPAKNTDLEYVDLDTLFKESDIISLHCPLTDQTKHILSKDAFSKMKKGVYIVNTSRGALIETEALLEALNDGTVAGAGLDVYEEEADYFFEDMSGAIVKDDMLSLLVSKPNVLLTSHQAFLTNEALENIAKVTIDNFDEYFAGECLTNEVCYHCQSGKVIENCARKESGRCF</sequence>
<dbReference type="Pfam" id="PF00389">
    <property type="entry name" value="2-Hacid_dh"/>
    <property type="match status" value="1"/>
</dbReference>
<dbReference type="EMBL" id="FRCP01000012">
    <property type="protein sequence ID" value="SHM57426.1"/>
    <property type="molecule type" value="Genomic_DNA"/>
</dbReference>
<organism evidence="7 8">
    <name type="scientific">Anaerosporobacter mobilis DSM 15930</name>
    <dbReference type="NCBI Taxonomy" id="1120996"/>
    <lineage>
        <taxon>Bacteria</taxon>
        <taxon>Bacillati</taxon>
        <taxon>Bacillota</taxon>
        <taxon>Clostridia</taxon>
        <taxon>Lachnospirales</taxon>
        <taxon>Lachnospiraceae</taxon>
        <taxon>Anaerosporobacter</taxon>
    </lineage>
</organism>
<dbReference type="PROSITE" id="PS00671">
    <property type="entry name" value="D_2_HYDROXYACID_DH_3"/>
    <property type="match status" value="1"/>
</dbReference>
<dbReference type="PROSITE" id="PS00670">
    <property type="entry name" value="D_2_HYDROXYACID_DH_2"/>
    <property type="match status" value="1"/>
</dbReference>
<dbReference type="SUPFAM" id="SSF52283">
    <property type="entry name" value="Formate/glycerate dehydrogenase catalytic domain-like"/>
    <property type="match status" value="1"/>
</dbReference>
<dbReference type="PROSITE" id="PS00065">
    <property type="entry name" value="D_2_HYDROXYACID_DH_1"/>
    <property type="match status" value="1"/>
</dbReference>
<evidence type="ECO:0000313" key="8">
    <source>
        <dbReference type="Proteomes" id="UP000184038"/>
    </source>
</evidence>
<dbReference type="STRING" id="1120996.SAMN02746066_02458"/>
<dbReference type="OrthoDB" id="9805416at2"/>
<keyword evidence="2 4" id="KW-0560">Oxidoreductase</keyword>
<dbReference type="SUPFAM" id="SSF51735">
    <property type="entry name" value="NAD(P)-binding Rossmann-fold domains"/>
    <property type="match status" value="1"/>
</dbReference>
<evidence type="ECO:0000256" key="3">
    <source>
        <dbReference type="ARBA" id="ARBA00023027"/>
    </source>
</evidence>
<dbReference type="InterPro" id="IPR006139">
    <property type="entry name" value="D-isomer_2_OHA_DH_cat_dom"/>
</dbReference>
<dbReference type="AlphaFoldDB" id="A0A1M7JWL8"/>
<dbReference type="GO" id="GO:0016616">
    <property type="term" value="F:oxidoreductase activity, acting on the CH-OH group of donors, NAD or NADP as acceptor"/>
    <property type="evidence" value="ECO:0007669"/>
    <property type="project" value="InterPro"/>
</dbReference>
<dbReference type="InterPro" id="IPR058205">
    <property type="entry name" value="D-LDH-like"/>
</dbReference>
<evidence type="ECO:0000313" key="7">
    <source>
        <dbReference type="EMBL" id="SHM57426.1"/>
    </source>
</evidence>
<dbReference type="PANTHER" id="PTHR43026:SF1">
    <property type="entry name" value="2-HYDROXYACID DEHYDROGENASE HOMOLOG 1-RELATED"/>
    <property type="match status" value="1"/>
</dbReference>
<protein>
    <submittedName>
        <fullName evidence="7">D-lactate dehydrogenase</fullName>
    </submittedName>
</protein>
<keyword evidence="3" id="KW-0520">NAD</keyword>
<feature type="domain" description="D-isomer specific 2-hydroxyacid dehydrogenase NAD-binding" evidence="6">
    <location>
        <begin position="108"/>
        <end position="292"/>
    </location>
</feature>
<dbReference type="RefSeq" id="WP_073288059.1">
    <property type="nucleotide sequence ID" value="NZ_FRCP01000012.1"/>
</dbReference>
<dbReference type="CDD" id="cd12183">
    <property type="entry name" value="LDH_like_2"/>
    <property type="match status" value="1"/>
</dbReference>
<dbReference type="InterPro" id="IPR006140">
    <property type="entry name" value="D-isomer_DH_NAD-bd"/>
</dbReference>
<accession>A0A1M7JWL8</accession>
<dbReference type="Gene3D" id="3.40.50.720">
    <property type="entry name" value="NAD(P)-binding Rossmann-like Domain"/>
    <property type="match status" value="2"/>
</dbReference>
<name>A0A1M7JWL8_9FIRM</name>